<name>M9M0S3_PAEPP</name>
<protein>
    <submittedName>
        <fullName evidence="1">Uncharacterized protein conserved in bacteria</fullName>
    </submittedName>
</protein>
<dbReference type="Proteomes" id="UP000029453">
    <property type="component" value="Unassembled WGS sequence"/>
</dbReference>
<gene>
    <name evidence="1" type="ORF">PPOP_1811</name>
</gene>
<evidence type="ECO:0000313" key="1">
    <source>
        <dbReference type="EMBL" id="GAC42454.1"/>
    </source>
</evidence>
<reference evidence="1 2" key="1">
    <citation type="submission" date="2012-10" db="EMBL/GenBank/DDBJ databases">
        <title>Draft Genome Sequence of Paenibacillus popilliae ATCC 14706T.</title>
        <authorList>
            <person name="Iiyama K."/>
            <person name="Mori K."/>
            <person name="Mon H."/>
            <person name="Chieda Y."/>
            <person name="Lee J.M."/>
            <person name="Kusakabe T."/>
            <person name="Tashiro K."/>
            <person name="Asano S."/>
            <person name="Yasunaga-Aoki C."/>
            <person name="Shimizu S."/>
        </authorList>
    </citation>
    <scope>NUCLEOTIDE SEQUENCE [LARGE SCALE GENOMIC DNA]</scope>
    <source>
        <strain evidence="1 2">ATCC 14706</strain>
    </source>
</reference>
<keyword evidence="2" id="KW-1185">Reference proteome</keyword>
<proteinExistence type="predicted"/>
<dbReference type="EMBL" id="BALG01000101">
    <property type="protein sequence ID" value="GAC42454.1"/>
    <property type="molecule type" value="Genomic_DNA"/>
</dbReference>
<evidence type="ECO:0000313" key="2">
    <source>
        <dbReference type="Proteomes" id="UP000029453"/>
    </source>
</evidence>
<dbReference type="AlphaFoldDB" id="M9M0S3"/>
<sequence length="62" mass="6991">MIASVAVPSVGDGSFFVPLPRDKDLDEVSIRQKQSFRIKLSNVNGSKCEKFEKVEKICRYLS</sequence>
<comment type="caution">
    <text evidence="1">The sequence shown here is derived from an EMBL/GenBank/DDBJ whole genome shotgun (WGS) entry which is preliminary data.</text>
</comment>
<organism evidence="1 2">
    <name type="scientific">Paenibacillus popilliae ATCC 14706</name>
    <dbReference type="NCBI Taxonomy" id="1212764"/>
    <lineage>
        <taxon>Bacteria</taxon>
        <taxon>Bacillati</taxon>
        <taxon>Bacillota</taxon>
        <taxon>Bacilli</taxon>
        <taxon>Bacillales</taxon>
        <taxon>Paenibacillaceae</taxon>
        <taxon>Paenibacillus</taxon>
    </lineage>
</organism>
<accession>M9M0S3</accession>